<comment type="caution">
    <text evidence="1">The sequence shown here is derived from an EMBL/GenBank/DDBJ whole genome shotgun (WGS) entry which is preliminary data.</text>
</comment>
<accession>A0A4Q0VZ77</accession>
<reference evidence="1 2" key="1">
    <citation type="journal article" date="2019" name="Int. J. Syst. Evol. Microbiol.">
        <title>Anaerobacillus alkaliphilus sp. nov., a novel alkaliphilic and moderately halophilic bacterium.</title>
        <authorList>
            <person name="Borsodi A.K."/>
            <person name="Aszalos J.M."/>
            <person name="Bihari P."/>
            <person name="Nagy I."/>
            <person name="Schumann P."/>
            <person name="Sproer C."/>
            <person name="Kovacs A.L."/>
            <person name="Boka K."/>
            <person name="Dobosy P."/>
            <person name="Ovari M."/>
            <person name="Szili-Kovacs T."/>
            <person name="Toth E."/>
        </authorList>
    </citation>
    <scope>NUCLEOTIDE SEQUENCE [LARGE SCALE GENOMIC DNA]</scope>
    <source>
        <strain evidence="1 2">B16-10</strain>
    </source>
</reference>
<evidence type="ECO:0000313" key="1">
    <source>
        <dbReference type="EMBL" id="RXJ04436.1"/>
    </source>
</evidence>
<gene>
    <name evidence="1" type="ORF">DS745_03355</name>
</gene>
<proteinExistence type="predicted"/>
<sequence length="62" mass="7052">MGFVVAIGVVIIAITCLSIDGKLRKNNEHNIFSSSIIEKKLKSIEEQNKRVIEILEEIRDKK</sequence>
<dbReference type="Proteomes" id="UP000290649">
    <property type="component" value="Unassembled WGS sequence"/>
</dbReference>
<dbReference type="EMBL" id="QOUX01000001">
    <property type="protein sequence ID" value="RXJ04436.1"/>
    <property type="molecule type" value="Genomic_DNA"/>
</dbReference>
<protein>
    <submittedName>
        <fullName evidence="1">Uncharacterized protein</fullName>
    </submittedName>
</protein>
<dbReference type="AlphaFoldDB" id="A0A4Q0VZ77"/>
<organism evidence="1 2">
    <name type="scientific">Anaerobacillus alkaliphilus</name>
    <dbReference type="NCBI Taxonomy" id="1548597"/>
    <lineage>
        <taxon>Bacteria</taxon>
        <taxon>Bacillati</taxon>
        <taxon>Bacillota</taxon>
        <taxon>Bacilli</taxon>
        <taxon>Bacillales</taxon>
        <taxon>Bacillaceae</taxon>
        <taxon>Anaerobacillus</taxon>
    </lineage>
</organism>
<keyword evidence="2" id="KW-1185">Reference proteome</keyword>
<dbReference type="RefSeq" id="WP_129076779.1">
    <property type="nucleotide sequence ID" value="NZ_QOUX01000001.1"/>
</dbReference>
<name>A0A4Q0VZ77_9BACI</name>
<evidence type="ECO:0000313" key="2">
    <source>
        <dbReference type="Proteomes" id="UP000290649"/>
    </source>
</evidence>